<evidence type="ECO:0000259" key="5">
    <source>
        <dbReference type="PROSITE" id="PS51464"/>
    </source>
</evidence>
<dbReference type="CDD" id="cd05013">
    <property type="entry name" value="SIS_RpiR"/>
    <property type="match status" value="1"/>
</dbReference>
<gene>
    <name evidence="6" type="ORF">UC3_00358</name>
</gene>
<evidence type="ECO:0000256" key="3">
    <source>
        <dbReference type="ARBA" id="ARBA00023163"/>
    </source>
</evidence>
<dbReference type="PANTHER" id="PTHR30514:SF10">
    <property type="entry name" value="MURR_RPIR FAMILY TRANSCRIPTIONAL REGULATOR"/>
    <property type="match status" value="1"/>
</dbReference>
<dbReference type="PANTHER" id="PTHR30514">
    <property type="entry name" value="GLUCOKINASE"/>
    <property type="match status" value="1"/>
</dbReference>
<name>R3WMW8_9ENTE</name>
<reference evidence="6 7" key="1">
    <citation type="submission" date="2013-02" db="EMBL/GenBank/DDBJ databases">
        <title>The Genome Sequence of Enterococcus phoeniculicola BAA-412.</title>
        <authorList>
            <consortium name="The Broad Institute Genome Sequencing Platform"/>
            <consortium name="The Broad Institute Genome Sequencing Center for Infectious Disease"/>
            <person name="Earl A.M."/>
            <person name="Gilmore M.S."/>
            <person name="Lebreton F."/>
            <person name="Walker B."/>
            <person name="Young S.K."/>
            <person name="Zeng Q."/>
            <person name="Gargeya S."/>
            <person name="Fitzgerald M."/>
            <person name="Haas B."/>
            <person name="Abouelleil A."/>
            <person name="Alvarado L."/>
            <person name="Arachchi H.M."/>
            <person name="Berlin A.M."/>
            <person name="Chapman S.B."/>
            <person name="Dewar J."/>
            <person name="Goldberg J."/>
            <person name="Griggs A."/>
            <person name="Gujja S."/>
            <person name="Hansen M."/>
            <person name="Howarth C."/>
            <person name="Imamovic A."/>
            <person name="Larimer J."/>
            <person name="McCowan C."/>
            <person name="Murphy C."/>
            <person name="Neiman D."/>
            <person name="Pearson M."/>
            <person name="Priest M."/>
            <person name="Roberts A."/>
            <person name="Saif S."/>
            <person name="Shea T."/>
            <person name="Sisk P."/>
            <person name="Sykes S."/>
            <person name="Wortman J."/>
            <person name="Nusbaum C."/>
            <person name="Birren B."/>
        </authorList>
    </citation>
    <scope>NUCLEOTIDE SEQUENCE [LARGE SCALE GENOMIC DNA]</scope>
    <source>
        <strain evidence="6 7">ATCC BAA-412</strain>
    </source>
</reference>
<dbReference type="InterPro" id="IPR046348">
    <property type="entry name" value="SIS_dom_sf"/>
</dbReference>
<evidence type="ECO:0000256" key="2">
    <source>
        <dbReference type="ARBA" id="ARBA00023125"/>
    </source>
</evidence>
<protein>
    <recommendedName>
        <fullName evidence="8">Phosphosugar-binding transcriptional regulator</fullName>
    </recommendedName>
</protein>
<dbReference type="SUPFAM" id="SSF53697">
    <property type="entry name" value="SIS domain"/>
    <property type="match status" value="1"/>
</dbReference>
<evidence type="ECO:0000313" key="6">
    <source>
        <dbReference type="EMBL" id="EOL48807.1"/>
    </source>
</evidence>
<keyword evidence="7" id="KW-1185">Reference proteome</keyword>
<dbReference type="GO" id="GO:1901135">
    <property type="term" value="P:carbohydrate derivative metabolic process"/>
    <property type="evidence" value="ECO:0007669"/>
    <property type="project" value="InterPro"/>
</dbReference>
<dbReference type="InterPro" id="IPR001347">
    <property type="entry name" value="SIS_dom"/>
</dbReference>
<dbReference type="AlphaFoldDB" id="R3WMW8"/>
<dbReference type="InterPro" id="IPR009057">
    <property type="entry name" value="Homeodomain-like_sf"/>
</dbReference>
<feature type="domain" description="SIS" evidence="5">
    <location>
        <begin position="105"/>
        <end position="246"/>
    </location>
</feature>
<dbReference type="STRING" id="154621.RV11_GL003302"/>
<keyword evidence="2" id="KW-0238">DNA-binding</keyword>
<evidence type="ECO:0000259" key="4">
    <source>
        <dbReference type="PROSITE" id="PS51071"/>
    </source>
</evidence>
<accession>R3WMW8</accession>
<dbReference type="SUPFAM" id="SSF46689">
    <property type="entry name" value="Homeodomain-like"/>
    <property type="match status" value="1"/>
</dbReference>
<dbReference type="Pfam" id="PF01380">
    <property type="entry name" value="SIS"/>
    <property type="match status" value="1"/>
</dbReference>
<dbReference type="InterPro" id="IPR036388">
    <property type="entry name" value="WH-like_DNA-bd_sf"/>
</dbReference>
<dbReference type="EMBL" id="AJAT01000007">
    <property type="protein sequence ID" value="EOL48807.1"/>
    <property type="molecule type" value="Genomic_DNA"/>
</dbReference>
<dbReference type="GO" id="GO:0003677">
    <property type="term" value="F:DNA binding"/>
    <property type="evidence" value="ECO:0007669"/>
    <property type="project" value="UniProtKB-KW"/>
</dbReference>
<comment type="caution">
    <text evidence="6">The sequence shown here is derived from an EMBL/GenBank/DDBJ whole genome shotgun (WGS) entry which is preliminary data.</text>
</comment>
<evidence type="ECO:0000256" key="1">
    <source>
        <dbReference type="ARBA" id="ARBA00023015"/>
    </source>
</evidence>
<proteinExistence type="predicted"/>
<keyword evidence="3" id="KW-0804">Transcription</keyword>
<dbReference type="Gene3D" id="1.10.10.10">
    <property type="entry name" value="Winged helix-like DNA-binding domain superfamily/Winged helix DNA-binding domain"/>
    <property type="match status" value="1"/>
</dbReference>
<dbReference type="Gene3D" id="3.40.50.10490">
    <property type="entry name" value="Glucose-6-phosphate isomerase like protein, domain 1"/>
    <property type="match status" value="1"/>
</dbReference>
<dbReference type="PATRIC" id="fig|1158610.3.peg.332"/>
<feature type="domain" description="HTH rpiR-type" evidence="4">
    <location>
        <begin position="1"/>
        <end position="56"/>
    </location>
</feature>
<dbReference type="GO" id="GO:0097367">
    <property type="term" value="F:carbohydrate derivative binding"/>
    <property type="evidence" value="ECO:0007669"/>
    <property type="project" value="InterPro"/>
</dbReference>
<dbReference type="InterPro" id="IPR000281">
    <property type="entry name" value="HTH_RpiR"/>
</dbReference>
<evidence type="ECO:0000313" key="7">
    <source>
        <dbReference type="Proteomes" id="UP000013785"/>
    </source>
</evidence>
<dbReference type="InterPro" id="IPR047640">
    <property type="entry name" value="RpiR-like"/>
</dbReference>
<dbReference type="PROSITE" id="PS51071">
    <property type="entry name" value="HTH_RPIR"/>
    <property type="match status" value="1"/>
</dbReference>
<sequence>MNYILSQGYNVHHLTLKQMSKESYTSSATFVRVAQRLGFTGWNEFKVNFLKEITYFDRQANMIDLNIPFDNTDSVLSIANKITELKKESLNDTIELLSYKTLQTAVDMLNDASEVKGFASNVNSLLAEEFQFKMNRIQKPVLLSSLEGEHIYDVLNMKEGAVAIVISYSGSSKKMDEIMQTLQSKKIPIVAITSLTENLLTRQADVVLHMATRESVYSKIGQYSTNTSIVHILDILYSAVFVKNFKKNMEHTIETSRIANYRRATAKPMEE</sequence>
<dbReference type="PROSITE" id="PS51464">
    <property type="entry name" value="SIS"/>
    <property type="match status" value="1"/>
</dbReference>
<evidence type="ECO:0008006" key="8">
    <source>
        <dbReference type="Google" id="ProtNLM"/>
    </source>
</evidence>
<organism evidence="6 7">
    <name type="scientific">Enterococcus phoeniculicola ATCC BAA-412</name>
    <dbReference type="NCBI Taxonomy" id="1158610"/>
    <lineage>
        <taxon>Bacteria</taxon>
        <taxon>Bacillati</taxon>
        <taxon>Bacillota</taxon>
        <taxon>Bacilli</taxon>
        <taxon>Lactobacillales</taxon>
        <taxon>Enterococcaceae</taxon>
        <taxon>Enterococcus</taxon>
    </lineage>
</organism>
<dbReference type="InterPro" id="IPR035472">
    <property type="entry name" value="RpiR-like_SIS"/>
</dbReference>
<dbReference type="Proteomes" id="UP000013785">
    <property type="component" value="Unassembled WGS sequence"/>
</dbReference>
<dbReference type="HOGENOM" id="CLU_055769_2_1_9"/>
<keyword evidence="1" id="KW-0805">Transcription regulation</keyword>
<dbReference type="Pfam" id="PF01418">
    <property type="entry name" value="HTH_6"/>
    <property type="match status" value="1"/>
</dbReference>
<dbReference type="eggNOG" id="COG1737">
    <property type="taxonomic scope" value="Bacteria"/>
</dbReference>
<dbReference type="GO" id="GO:0003700">
    <property type="term" value="F:DNA-binding transcription factor activity"/>
    <property type="evidence" value="ECO:0007669"/>
    <property type="project" value="InterPro"/>
</dbReference>